<gene>
    <name evidence="1" type="ORF">Zmor_009506</name>
</gene>
<organism evidence="1 2">
    <name type="scientific">Zophobas morio</name>
    <dbReference type="NCBI Taxonomy" id="2755281"/>
    <lineage>
        <taxon>Eukaryota</taxon>
        <taxon>Metazoa</taxon>
        <taxon>Ecdysozoa</taxon>
        <taxon>Arthropoda</taxon>
        <taxon>Hexapoda</taxon>
        <taxon>Insecta</taxon>
        <taxon>Pterygota</taxon>
        <taxon>Neoptera</taxon>
        <taxon>Endopterygota</taxon>
        <taxon>Coleoptera</taxon>
        <taxon>Polyphaga</taxon>
        <taxon>Cucujiformia</taxon>
        <taxon>Tenebrionidae</taxon>
        <taxon>Zophobas</taxon>
    </lineage>
</organism>
<dbReference type="AlphaFoldDB" id="A0AA38IJ47"/>
<name>A0AA38IJ47_9CUCU</name>
<evidence type="ECO:0000313" key="2">
    <source>
        <dbReference type="Proteomes" id="UP001168821"/>
    </source>
</evidence>
<evidence type="ECO:0000313" key="1">
    <source>
        <dbReference type="EMBL" id="KAJ3657722.1"/>
    </source>
</evidence>
<accession>A0AA38IJ47</accession>
<protein>
    <submittedName>
        <fullName evidence="1">Uncharacterized protein</fullName>
    </submittedName>
</protein>
<proteinExistence type="predicted"/>
<comment type="caution">
    <text evidence="1">The sequence shown here is derived from an EMBL/GenBank/DDBJ whole genome shotgun (WGS) entry which is preliminary data.</text>
</comment>
<keyword evidence="2" id="KW-1185">Reference proteome</keyword>
<reference evidence="1" key="1">
    <citation type="journal article" date="2023" name="G3 (Bethesda)">
        <title>Whole genome assemblies of Zophobas morio and Tenebrio molitor.</title>
        <authorList>
            <person name="Kaur S."/>
            <person name="Stinson S.A."/>
            <person name="diCenzo G.C."/>
        </authorList>
    </citation>
    <scope>NUCLEOTIDE SEQUENCE</scope>
    <source>
        <strain evidence="1">QUZm001</strain>
    </source>
</reference>
<dbReference type="EMBL" id="JALNTZ010000003">
    <property type="protein sequence ID" value="KAJ3657722.1"/>
    <property type="molecule type" value="Genomic_DNA"/>
</dbReference>
<sequence length="132" mass="14719">MTEKFNLKTATSLLPLMNGNESVTKQLIDAIELYDSLLDNDGKQALTNYVLKARLTESAKIRLKNVYASNALLVQDMRRFLLTTKSAASLSTQLVQIRQNNMSIEDFGRKVENLLVELTIAQADGNSEALQI</sequence>
<dbReference type="Proteomes" id="UP001168821">
    <property type="component" value="Unassembled WGS sequence"/>
</dbReference>